<reference evidence="2 3" key="1">
    <citation type="submission" date="2019-09" db="EMBL/GenBank/DDBJ databases">
        <title>Draft genome sequencing and comparative genomics of hatchery-associated Vibrios.</title>
        <authorList>
            <person name="Kehlet-Delgado H."/>
            <person name="Mueller R.S."/>
        </authorList>
    </citation>
    <scope>NUCLEOTIDE SEQUENCE [LARGE SCALE GENOMIC DNA]</scope>
    <source>
        <strain evidence="2 3">081416A</strain>
    </source>
</reference>
<comment type="caution">
    <text evidence="2">The sequence shown here is derived from an EMBL/GenBank/DDBJ whole genome shotgun (WGS) entry which is preliminary data.</text>
</comment>
<keyword evidence="1" id="KW-0812">Transmembrane</keyword>
<evidence type="ECO:0000313" key="3">
    <source>
        <dbReference type="Proteomes" id="UP000532247"/>
    </source>
</evidence>
<dbReference type="Proteomes" id="UP000532247">
    <property type="component" value="Unassembled WGS sequence"/>
</dbReference>
<keyword evidence="1" id="KW-1133">Transmembrane helix</keyword>
<evidence type="ECO:0000313" key="2">
    <source>
        <dbReference type="EMBL" id="NOI12156.1"/>
    </source>
</evidence>
<dbReference type="EMBL" id="VTYF01000035">
    <property type="protein sequence ID" value="NOI12156.1"/>
    <property type="molecule type" value="Genomic_DNA"/>
</dbReference>
<keyword evidence="1" id="KW-0472">Membrane</keyword>
<dbReference type="AlphaFoldDB" id="A0A7Y4B8F6"/>
<dbReference type="RefSeq" id="WP_115386057.1">
    <property type="nucleotide sequence ID" value="NZ_CP051109.1"/>
</dbReference>
<protein>
    <submittedName>
        <fullName evidence="2">Uncharacterized protein</fullName>
    </submittedName>
</protein>
<proteinExistence type="predicted"/>
<gene>
    <name evidence="2" type="ORF">F0254_25490</name>
</gene>
<feature type="transmembrane region" description="Helical" evidence="1">
    <location>
        <begin position="94"/>
        <end position="112"/>
    </location>
</feature>
<organism evidence="2 3">
    <name type="scientific">Vibrio alginolyticus</name>
    <dbReference type="NCBI Taxonomy" id="663"/>
    <lineage>
        <taxon>Bacteria</taxon>
        <taxon>Pseudomonadati</taxon>
        <taxon>Pseudomonadota</taxon>
        <taxon>Gammaproteobacteria</taxon>
        <taxon>Vibrionales</taxon>
        <taxon>Vibrionaceae</taxon>
        <taxon>Vibrio</taxon>
    </lineage>
</organism>
<sequence>MRNKKWFFAAILLIGGPSLLPFSLEVISAIELFGFLGLWTIYSSYAEYLVNHPRFKRGFCLATSWDFQPQMLFSISELKECPQLVFHMVPVQSIMVWTLNILFWGGVAWCYII</sequence>
<evidence type="ECO:0000256" key="1">
    <source>
        <dbReference type="SAM" id="Phobius"/>
    </source>
</evidence>
<accession>A0A7Y4B8F6</accession>
<name>A0A7Y4B8F6_VIBAL</name>